<dbReference type="Pfam" id="PF05099">
    <property type="entry name" value="TerB"/>
    <property type="match status" value="1"/>
</dbReference>
<evidence type="ECO:0000313" key="4">
    <source>
        <dbReference type="EMBL" id="TLD93000.1"/>
    </source>
</evidence>
<dbReference type="SUPFAM" id="SSF158682">
    <property type="entry name" value="TerB-like"/>
    <property type="match status" value="1"/>
</dbReference>
<protein>
    <recommendedName>
        <fullName evidence="2">Co-chaperone DjlA N-terminal domain-containing protein</fullName>
    </recommendedName>
</protein>
<dbReference type="EMBL" id="JRMP02000016">
    <property type="protein sequence ID" value="TLD93000.1"/>
    <property type="molecule type" value="Genomic_DNA"/>
</dbReference>
<dbReference type="Proteomes" id="UP000477070">
    <property type="component" value="Unassembled WGS sequence"/>
</dbReference>
<dbReference type="Proteomes" id="UP000029714">
    <property type="component" value="Unassembled WGS sequence"/>
</dbReference>
<evidence type="ECO:0000256" key="1">
    <source>
        <dbReference type="SAM" id="MobiDB-lite"/>
    </source>
</evidence>
<dbReference type="InterPro" id="IPR007791">
    <property type="entry name" value="DjlA_N"/>
</dbReference>
<keyword evidence="5" id="KW-1185">Reference proteome</keyword>
<organism evidence="4 5">
    <name type="scientific">Helicobacter saguini</name>
    <dbReference type="NCBI Taxonomy" id="1548018"/>
    <lineage>
        <taxon>Bacteria</taxon>
        <taxon>Pseudomonadati</taxon>
        <taxon>Campylobacterota</taxon>
        <taxon>Epsilonproteobacteria</taxon>
        <taxon>Campylobacterales</taxon>
        <taxon>Helicobacteraceae</taxon>
        <taxon>Helicobacter</taxon>
    </lineage>
</organism>
<accession>A0A347VPR5</accession>
<name>A0A347VPR5_9HELI</name>
<dbReference type="InterPro" id="IPR029024">
    <property type="entry name" value="TerB-like"/>
</dbReference>
<reference evidence="4 5" key="2">
    <citation type="journal article" date="2016" name="Infect. Immun.">
        <title>Helicobacter saguini, a Novel Helicobacter Isolated from Cotton-Top Tamarins with Ulcerative Colitis, Has Proinflammatory Properties and Induces Typhlocolitis and Dysplasia in Gnotobiotic IL-10-/- Mice.</title>
        <authorList>
            <person name="Shen Z."/>
            <person name="Mannion A."/>
            <person name="Whary M.T."/>
            <person name="Muthupalani S."/>
            <person name="Sheh A."/>
            <person name="Feng Y."/>
            <person name="Gong G."/>
            <person name="Vandamme P."/>
            <person name="Holcombe H.R."/>
            <person name="Paster B.J."/>
            <person name="Fox J.G."/>
        </authorList>
    </citation>
    <scope>NUCLEOTIDE SEQUENCE [LARGE SCALE GENOMIC DNA]</scope>
    <source>
        <strain evidence="4 5">MIT 97-6194</strain>
    </source>
</reference>
<feature type="region of interest" description="Disordered" evidence="1">
    <location>
        <begin position="34"/>
        <end position="54"/>
    </location>
</feature>
<dbReference type="Gene3D" id="1.10.3680.10">
    <property type="entry name" value="TerB-like"/>
    <property type="match status" value="1"/>
</dbReference>
<dbReference type="OrthoDB" id="9779889at2"/>
<comment type="caution">
    <text evidence="4">The sequence shown here is derived from an EMBL/GenBank/DDBJ whole genome shotgun (WGS) entry which is preliminary data.</text>
</comment>
<reference evidence="4 5" key="1">
    <citation type="journal article" date="2014" name="Genome Announc.">
        <title>Draft genome sequences of eight enterohepatic helicobacter species isolated from both laboratory and wild rodents.</title>
        <authorList>
            <person name="Sheh A."/>
            <person name="Shen Z."/>
            <person name="Fox J.G."/>
        </authorList>
    </citation>
    <scope>NUCLEOTIDE SEQUENCE [LARGE SCALE GENOMIC DNA]</scope>
    <source>
        <strain evidence="4 5">MIT 97-6194</strain>
    </source>
</reference>
<dbReference type="AlphaFoldDB" id="A0A347VPR5"/>
<gene>
    <name evidence="3" type="ORF">DCO61_10710</name>
    <name evidence="4" type="ORF">LS64_009415</name>
</gene>
<proteinExistence type="predicted"/>
<reference evidence="4" key="3">
    <citation type="submission" date="2018-04" db="EMBL/GenBank/DDBJ databases">
        <authorList>
            <person name="Sheh A."/>
            <person name="Shen Z."/>
            <person name="Mannion A.J."/>
            <person name="Fox J.G."/>
        </authorList>
    </citation>
    <scope>NUCLEOTIDE SEQUENCE</scope>
    <source>
        <strain evidence="4">MIT 97-6194</strain>
    </source>
</reference>
<evidence type="ECO:0000313" key="3">
    <source>
        <dbReference type="EMBL" id="MWV70450.1"/>
    </source>
</evidence>
<reference evidence="3 6" key="4">
    <citation type="submission" date="2019-12" db="EMBL/GenBank/DDBJ databases">
        <title>Multi-Generational Helicobacter saguini Isolates.</title>
        <authorList>
            <person name="Mannion A."/>
            <person name="Shen Z."/>
            <person name="Fox J.G."/>
        </authorList>
    </citation>
    <scope>NUCLEOTIDE SEQUENCE [LARGE SCALE GENOMIC DNA]</scope>
    <source>
        <strain evidence="3">16-048</strain>
        <strain evidence="6">16-048 (F4)</strain>
    </source>
</reference>
<dbReference type="EMBL" id="QBIU01000002">
    <property type="protein sequence ID" value="MWV70450.1"/>
    <property type="molecule type" value="Genomic_DNA"/>
</dbReference>
<feature type="domain" description="Co-chaperone DjlA N-terminal" evidence="2">
    <location>
        <begin position="114"/>
        <end position="176"/>
    </location>
</feature>
<evidence type="ECO:0000259" key="2">
    <source>
        <dbReference type="Pfam" id="PF05099"/>
    </source>
</evidence>
<sequence length="274" mass="31466">MELVLFIIAAGIIFYLYKTFQVYLSNPIAPNDRDVLQPQPRTQPRQELAPPTPKERLRNSEYGILTRILGRLSHADSNSCPLEERLVRGLIHDMSSDTDYPETLFLEIYKESGGEDIQQLANLFAAETIAQYKKRLKIVEFMFALSYADGDFSKDEEECIIDVAAILEIENDDFNKLYDEFAAINKEQKVSMDADSARKILRLESSFTKEELDKKYDELVNDKRQNIFDPKNLARPYNEFVGEDLRSLSMAYAVLLPLVSKKSINSESNETKIL</sequence>
<evidence type="ECO:0000313" key="6">
    <source>
        <dbReference type="Proteomes" id="UP000477070"/>
    </source>
</evidence>
<evidence type="ECO:0000313" key="5">
    <source>
        <dbReference type="Proteomes" id="UP000029714"/>
    </source>
</evidence>
<dbReference type="RefSeq" id="WP_052062448.1">
    <property type="nucleotide sequence ID" value="NZ_JRMP02000016.1"/>
</dbReference>